<evidence type="ECO:0000256" key="1">
    <source>
        <dbReference type="SAM" id="MobiDB-lite"/>
    </source>
</evidence>
<protein>
    <submittedName>
        <fullName evidence="2">Uncharacterized protein</fullName>
    </submittedName>
</protein>
<name>A0AAN6WQ88_9PEZI</name>
<reference evidence="2" key="1">
    <citation type="journal article" date="2023" name="Mol. Phylogenet. Evol.">
        <title>Genome-scale phylogeny and comparative genomics of the fungal order Sordariales.</title>
        <authorList>
            <person name="Hensen N."/>
            <person name="Bonometti L."/>
            <person name="Westerberg I."/>
            <person name="Brannstrom I.O."/>
            <person name="Guillou S."/>
            <person name="Cros-Aarteil S."/>
            <person name="Calhoun S."/>
            <person name="Haridas S."/>
            <person name="Kuo A."/>
            <person name="Mondo S."/>
            <person name="Pangilinan J."/>
            <person name="Riley R."/>
            <person name="LaButti K."/>
            <person name="Andreopoulos B."/>
            <person name="Lipzen A."/>
            <person name="Chen C."/>
            <person name="Yan M."/>
            <person name="Daum C."/>
            <person name="Ng V."/>
            <person name="Clum A."/>
            <person name="Steindorff A."/>
            <person name="Ohm R.A."/>
            <person name="Martin F."/>
            <person name="Silar P."/>
            <person name="Natvig D.O."/>
            <person name="Lalanne C."/>
            <person name="Gautier V."/>
            <person name="Ament-Velasquez S.L."/>
            <person name="Kruys A."/>
            <person name="Hutchinson M.I."/>
            <person name="Powell A.J."/>
            <person name="Barry K."/>
            <person name="Miller A.N."/>
            <person name="Grigoriev I.V."/>
            <person name="Debuchy R."/>
            <person name="Gladieux P."/>
            <person name="Hiltunen Thoren M."/>
            <person name="Johannesson H."/>
        </authorList>
    </citation>
    <scope>NUCLEOTIDE SEQUENCE</scope>
    <source>
        <strain evidence="2">PSN309</strain>
    </source>
</reference>
<organism evidence="2 3">
    <name type="scientific">Podospora australis</name>
    <dbReference type="NCBI Taxonomy" id="1536484"/>
    <lineage>
        <taxon>Eukaryota</taxon>
        <taxon>Fungi</taxon>
        <taxon>Dikarya</taxon>
        <taxon>Ascomycota</taxon>
        <taxon>Pezizomycotina</taxon>
        <taxon>Sordariomycetes</taxon>
        <taxon>Sordariomycetidae</taxon>
        <taxon>Sordariales</taxon>
        <taxon>Podosporaceae</taxon>
        <taxon>Podospora</taxon>
    </lineage>
</organism>
<keyword evidence="3" id="KW-1185">Reference proteome</keyword>
<feature type="region of interest" description="Disordered" evidence="1">
    <location>
        <begin position="1"/>
        <end position="50"/>
    </location>
</feature>
<dbReference type="EMBL" id="MU864433">
    <property type="protein sequence ID" value="KAK4186059.1"/>
    <property type="molecule type" value="Genomic_DNA"/>
</dbReference>
<evidence type="ECO:0000313" key="3">
    <source>
        <dbReference type="Proteomes" id="UP001302126"/>
    </source>
</evidence>
<evidence type="ECO:0000313" key="2">
    <source>
        <dbReference type="EMBL" id="KAK4186059.1"/>
    </source>
</evidence>
<dbReference type="AlphaFoldDB" id="A0AAN6WQ88"/>
<gene>
    <name evidence="2" type="ORF">QBC35DRAFT_388165</name>
</gene>
<dbReference type="Proteomes" id="UP001302126">
    <property type="component" value="Unassembled WGS sequence"/>
</dbReference>
<feature type="compositionally biased region" description="Low complexity" evidence="1">
    <location>
        <begin position="1"/>
        <end position="44"/>
    </location>
</feature>
<sequence>MTPTKAAPTASTPAPTSVTTSGSTPTAEAPTTSSPATPSAASTADETGIITTTPITDEVLRAVYASDQEMYPVGLTYSRLRQWVAACPDLSICFQSTKIKQGLLGVVIVLPLLRSYWEDLLTGKLKEPDIDPEKMFPRPASSSTPVRTPGMAARGGGKTLHVMPQKQEVGLHVYHIERLAVEPPTPKQKRFSDIAMEEVTRRSEERGDWVVVGHSALTATDGGKRTFQRLGFKSTGYRELFVTTARRNSQATLSSSDGLAGETQERERPEAEEEEELEMMFIYPDEDGASRRSVSEIIGYGRKVVSMSEMTVKHLVSDAIPVA</sequence>
<reference evidence="2" key="2">
    <citation type="submission" date="2023-05" db="EMBL/GenBank/DDBJ databases">
        <authorList>
            <consortium name="Lawrence Berkeley National Laboratory"/>
            <person name="Steindorff A."/>
            <person name="Hensen N."/>
            <person name="Bonometti L."/>
            <person name="Westerberg I."/>
            <person name="Brannstrom I.O."/>
            <person name="Guillou S."/>
            <person name="Cros-Aarteil S."/>
            <person name="Calhoun S."/>
            <person name="Haridas S."/>
            <person name="Kuo A."/>
            <person name="Mondo S."/>
            <person name="Pangilinan J."/>
            <person name="Riley R."/>
            <person name="Labutti K."/>
            <person name="Andreopoulos B."/>
            <person name="Lipzen A."/>
            <person name="Chen C."/>
            <person name="Yanf M."/>
            <person name="Daum C."/>
            <person name="Ng V."/>
            <person name="Clum A."/>
            <person name="Ohm R."/>
            <person name="Martin F."/>
            <person name="Silar P."/>
            <person name="Natvig D."/>
            <person name="Lalanne C."/>
            <person name="Gautier V."/>
            <person name="Ament-Velasquez S.L."/>
            <person name="Kruys A."/>
            <person name="Hutchinson M.I."/>
            <person name="Powell A.J."/>
            <person name="Barry K."/>
            <person name="Miller A.N."/>
            <person name="Grigoriev I.V."/>
            <person name="Debuchy R."/>
            <person name="Gladieux P."/>
            <person name="Thoren M.H."/>
            <person name="Johannesson H."/>
        </authorList>
    </citation>
    <scope>NUCLEOTIDE SEQUENCE</scope>
    <source>
        <strain evidence="2">PSN309</strain>
    </source>
</reference>
<comment type="caution">
    <text evidence="2">The sequence shown here is derived from an EMBL/GenBank/DDBJ whole genome shotgun (WGS) entry which is preliminary data.</text>
</comment>
<proteinExistence type="predicted"/>
<accession>A0AAN6WQ88</accession>
<feature type="region of interest" description="Disordered" evidence="1">
    <location>
        <begin position="131"/>
        <end position="157"/>
    </location>
</feature>
<feature type="region of interest" description="Disordered" evidence="1">
    <location>
        <begin position="247"/>
        <end position="274"/>
    </location>
</feature>
<feature type="compositionally biased region" description="Polar residues" evidence="1">
    <location>
        <begin position="247"/>
        <end position="257"/>
    </location>
</feature>